<organism evidence="8 9">
    <name type="scientific">Actinomadura graeca</name>
    <dbReference type="NCBI Taxonomy" id="2750812"/>
    <lineage>
        <taxon>Bacteria</taxon>
        <taxon>Bacillati</taxon>
        <taxon>Actinomycetota</taxon>
        <taxon>Actinomycetes</taxon>
        <taxon>Streptosporangiales</taxon>
        <taxon>Thermomonosporaceae</taxon>
        <taxon>Actinomadura</taxon>
    </lineage>
</organism>
<dbReference type="PANTHER" id="PTHR43537:SF34">
    <property type="entry name" value="PYRUVATE DEHYDROGENASE COMPLEX REPRESSOR"/>
    <property type="match status" value="1"/>
</dbReference>
<sequence>MGSDALGPLRPARTAEQVAHRLATAMALGEYGLGDRLPSERELASLLQVSRESVRAALRTLAGAGLVDIRRGRRGGAFVVAAWGEAGESAVRGALLERWEEFEELFDYRRLIEGLIARTAAERADAGDRAAIAAALAAFDAARTPGEAREHDVRLHRAVACATHNARLVRLHDGLLPEVGLGVSAEPCTWPARDEARPHHHALADAIARGDADGAARVTARYFAITEEALRRLAGRAAPPVPPETAGGDR</sequence>
<accession>A0ABX8QSH0</accession>
<keyword evidence="3" id="KW-0238">DNA-binding</keyword>
<dbReference type="SUPFAM" id="SSF46785">
    <property type="entry name" value="Winged helix' DNA-binding domain"/>
    <property type="match status" value="1"/>
</dbReference>
<feature type="domain" description="HTH gntR-type" evidence="7">
    <location>
        <begin position="12"/>
        <end position="82"/>
    </location>
</feature>
<evidence type="ECO:0000256" key="3">
    <source>
        <dbReference type="ARBA" id="ARBA00023125"/>
    </source>
</evidence>
<dbReference type="Pfam" id="PF00392">
    <property type="entry name" value="GntR"/>
    <property type="match status" value="1"/>
</dbReference>
<dbReference type="Gene3D" id="1.20.120.530">
    <property type="entry name" value="GntR ligand-binding domain-like"/>
    <property type="match status" value="1"/>
</dbReference>
<dbReference type="InterPro" id="IPR036390">
    <property type="entry name" value="WH_DNA-bd_sf"/>
</dbReference>
<keyword evidence="1" id="KW-0678">Repressor</keyword>
<dbReference type="CDD" id="cd07377">
    <property type="entry name" value="WHTH_GntR"/>
    <property type="match status" value="1"/>
</dbReference>
<dbReference type="InterPro" id="IPR036388">
    <property type="entry name" value="WH-like_DNA-bd_sf"/>
</dbReference>
<evidence type="ECO:0000256" key="4">
    <source>
        <dbReference type="ARBA" id="ARBA00023163"/>
    </source>
</evidence>
<dbReference type="SMART" id="SM00895">
    <property type="entry name" value="FCD"/>
    <property type="match status" value="1"/>
</dbReference>
<evidence type="ECO:0000313" key="8">
    <source>
        <dbReference type="EMBL" id="QXJ20367.1"/>
    </source>
</evidence>
<dbReference type="SUPFAM" id="SSF48008">
    <property type="entry name" value="GntR ligand-binding domain-like"/>
    <property type="match status" value="1"/>
</dbReference>
<keyword evidence="4" id="KW-0804">Transcription</keyword>
<dbReference type="PANTHER" id="PTHR43537">
    <property type="entry name" value="TRANSCRIPTIONAL REGULATOR, GNTR FAMILY"/>
    <property type="match status" value="1"/>
</dbReference>
<evidence type="ECO:0000259" key="7">
    <source>
        <dbReference type="PROSITE" id="PS50949"/>
    </source>
</evidence>
<evidence type="ECO:0000256" key="2">
    <source>
        <dbReference type="ARBA" id="ARBA00023015"/>
    </source>
</evidence>
<evidence type="ECO:0000256" key="6">
    <source>
        <dbReference type="ARBA" id="ARBA00039592"/>
    </source>
</evidence>
<keyword evidence="2" id="KW-0805">Transcription regulation</keyword>
<keyword evidence="9" id="KW-1185">Reference proteome</keyword>
<protein>
    <recommendedName>
        <fullName evidence="6">Pyruvate dehydrogenase complex repressor</fullName>
    </recommendedName>
</protein>
<dbReference type="Gene3D" id="1.10.10.10">
    <property type="entry name" value="Winged helix-like DNA-binding domain superfamily/Winged helix DNA-binding domain"/>
    <property type="match status" value="1"/>
</dbReference>
<dbReference type="SMART" id="SM00345">
    <property type="entry name" value="HTH_GNTR"/>
    <property type="match status" value="1"/>
</dbReference>
<dbReference type="InterPro" id="IPR008920">
    <property type="entry name" value="TF_FadR/GntR_C"/>
</dbReference>
<dbReference type="Pfam" id="PF07729">
    <property type="entry name" value="FCD"/>
    <property type="match status" value="1"/>
</dbReference>
<evidence type="ECO:0000313" key="9">
    <source>
        <dbReference type="Proteomes" id="UP001049518"/>
    </source>
</evidence>
<dbReference type="InterPro" id="IPR011711">
    <property type="entry name" value="GntR_C"/>
</dbReference>
<dbReference type="RefSeq" id="WP_231333433.1">
    <property type="nucleotide sequence ID" value="NZ_CP059572.1"/>
</dbReference>
<evidence type="ECO:0000256" key="1">
    <source>
        <dbReference type="ARBA" id="ARBA00022491"/>
    </source>
</evidence>
<dbReference type="EMBL" id="CP059572">
    <property type="protein sequence ID" value="QXJ20367.1"/>
    <property type="molecule type" value="Genomic_DNA"/>
</dbReference>
<evidence type="ECO:0000256" key="5">
    <source>
        <dbReference type="ARBA" id="ARBA00037357"/>
    </source>
</evidence>
<proteinExistence type="predicted"/>
<dbReference type="InterPro" id="IPR000524">
    <property type="entry name" value="Tscrpt_reg_HTH_GntR"/>
</dbReference>
<dbReference type="PROSITE" id="PS50949">
    <property type="entry name" value="HTH_GNTR"/>
    <property type="match status" value="1"/>
</dbReference>
<dbReference type="PRINTS" id="PR00035">
    <property type="entry name" value="HTHGNTR"/>
</dbReference>
<reference evidence="8" key="1">
    <citation type="submission" date="2020-07" db="EMBL/GenBank/DDBJ databases">
        <authorList>
            <person name="Tarantini F.S."/>
            <person name="Hong K.W."/>
            <person name="Chan K.G."/>
        </authorList>
    </citation>
    <scope>NUCLEOTIDE SEQUENCE</scope>
    <source>
        <strain evidence="8">32-07</strain>
    </source>
</reference>
<comment type="function">
    <text evidence="5">Transcriptional repressor for the pyruvate dehydrogenase complex genes aceEF and lpd.</text>
</comment>
<gene>
    <name evidence="8" type="ORF">AGRA3207_001066</name>
</gene>
<name>A0ABX8QSH0_9ACTN</name>
<dbReference type="Proteomes" id="UP001049518">
    <property type="component" value="Chromosome"/>
</dbReference>